<dbReference type="Gene3D" id="3.30.420.10">
    <property type="entry name" value="Ribonuclease H-like superfamily/Ribonuclease H"/>
    <property type="match status" value="1"/>
</dbReference>
<dbReference type="InterPro" id="IPR045246">
    <property type="entry name" value="Piwi_ago-like"/>
</dbReference>
<feature type="region of interest" description="Disordered" evidence="1">
    <location>
        <begin position="159"/>
        <end position="181"/>
    </location>
</feature>
<feature type="compositionally biased region" description="Pro residues" evidence="1">
    <location>
        <begin position="1"/>
        <end position="15"/>
    </location>
</feature>
<dbReference type="SMART" id="SM01163">
    <property type="entry name" value="DUF1785"/>
    <property type="match status" value="1"/>
</dbReference>
<dbReference type="STRING" id="946122.A0A0C2XG51"/>
<gene>
    <name evidence="3" type="ORF">M378DRAFT_176624</name>
</gene>
<feature type="region of interest" description="Disordered" evidence="1">
    <location>
        <begin position="1"/>
        <end position="59"/>
    </location>
</feature>
<dbReference type="InterPro" id="IPR036085">
    <property type="entry name" value="PAZ_dom_sf"/>
</dbReference>
<dbReference type="FunCoup" id="A0A0C2XG51">
    <property type="interactions" value="239"/>
</dbReference>
<dbReference type="Proteomes" id="UP000054549">
    <property type="component" value="Unassembled WGS sequence"/>
</dbReference>
<dbReference type="SUPFAM" id="SSF101690">
    <property type="entry name" value="PAZ domain"/>
    <property type="match status" value="1"/>
</dbReference>
<dbReference type="GO" id="GO:0003676">
    <property type="term" value="F:nucleic acid binding"/>
    <property type="evidence" value="ECO:0007669"/>
    <property type="project" value="InterPro"/>
</dbReference>
<dbReference type="CDD" id="cd04657">
    <property type="entry name" value="Piwi_ago-like"/>
    <property type="match status" value="1"/>
</dbReference>
<evidence type="ECO:0000313" key="4">
    <source>
        <dbReference type="Proteomes" id="UP000054549"/>
    </source>
</evidence>
<dbReference type="Pfam" id="PF08699">
    <property type="entry name" value="ArgoL1"/>
    <property type="match status" value="1"/>
</dbReference>
<dbReference type="OrthoDB" id="10252740at2759"/>
<dbReference type="InParanoid" id="A0A0C2XG51"/>
<keyword evidence="4" id="KW-1185">Reference proteome</keyword>
<dbReference type="InterPro" id="IPR032473">
    <property type="entry name" value="Argonaute_Mid_dom"/>
</dbReference>
<dbReference type="InterPro" id="IPR032474">
    <property type="entry name" value="Argonaute_N"/>
</dbReference>
<dbReference type="InterPro" id="IPR003165">
    <property type="entry name" value="Piwi"/>
</dbReference>
<reference evidence="3 4" key="1">
    <citation type="submission" date="2014-04" db="EMBL/GenBank/DDBJ databases">
        <title>Evolutionary Origins and Diversification of the Mycorrhizal Mutualists.</title>
        <authorList>
            <consortium name="DOE Joint Genome Institute"/>
            <consortium name="Mycorrhizal Genomics Consortium"/>
            <person name="Kohler A."/>
            <person name="Kuo A."/>
            <person name="Nagy L.G."/>
            <person name="Floudas D."/>
            <person name="Copeland A."/>
            <person name="Barry K.W."/>
            <person name="Cichocki N."/>
            <person name="Veneault-Fourrey C."/>
            <person name="LaButti K."/>
            <person name="Lindquist E.A."/>
            <person name="Lipzen A."/>
            <person name="Lundell T."/>
            <person name="Morin E."/>
            <person name="Murat C."/>
            <person name="Riley R."/>
            <person name="Ohm R."/>
            <person name="Sun H."/>
            <person name="Tunlid A."/>
            <person name="Henrissat B."/>
            <person name="Grigoriev I.V."/>
            <person name="Hibbett D.S."/>
            <person name="Martin F."/>
        </authorList>
    </citation>
    <scope>NUCLEOTIDE SEQUENCE [LARGE SCALE GENOMIC DNA]</scope>
    <source>
        <strain evidence="3 4">Koide BX008</strain>
    </source>
</reference>
<evidence type="ECO:0000259" key="2">
    <source>
        <dbReference type="PROSITE" id="PS50822"/>
    </source>
</evidence>
<evidence type="ECO:0000313" key="3">
    <source>
        <dbReference type="EMBL" id="KIL68421.1"/>
    </source>
</evidence>
<dbReference type="InterPro" id="IPR032472">
    <property type="entry name" value="ArgoL2"/>
</dbReference>
<feature type="compositionally biased region" description="Gly residues" evidence="1">
    <location>
        <begin position="17"/>
        <end position="46"/>
    </location>
</feature>
<feature type="domain" description="Piwi" evidence="2">
    <location>
        <begin position="564"/>
        <end position="880"/>
    </location>
</feature>
<organism evidence="3 4">
    <name type="scientific">Amanita muscaria (strain Koide BX008)</name>
    <dbReference type="NCBI Taxonomy" id="946122"/>
    <lineage>
        <taxon>Eukaryota</taxon>
        <taxon>Fungi</taxon>
        <taxon>Dikarya</taxon>
        <taxon>Basidiomycota</taxon>
        <taxon>Agaricomycotina</taxon>
        <taxon>Agaricomycetes</taxon>
        <taxon>Agaricomycetidae</taxon>
        <taxon>Agaricales</taxon>
        <taxon>Pluteineae</taxon>
        <taxon>Amanitaceae</taxon>
        <taxon>Amanita</taxon>
    </lineage>
</organism>
<dbReference type="InterPro" id="IPR036397">
    <property type="entry name" value="RNaseH_sf"/>
</dbReference>
<dbReference type="EMBL" id="KN818228">
    <property type="protein sequence ID" value="KIL68421.1"/>
    <property type="molecule type" value="Genomic_DNA"/>
</dbReference>
<dbReference type="HOGENOM" id="CLU_004544_4_3_1"/>
<dbReference type="Pfam" id="PF16487">
    <property type="entry name" value="ArgoMid"/>
    <property type="match status" value="1"/>
</dbReference>
<dbReference type="Pfam" id="PF02171">
    <property type="entry name" value="Piwi"/>
    <property type="match status" value="1"/>
</dbReference>
<proteinExistence type="predicted"/>
<dbReference type="Gene3D" id="2.170.260.10">
    <property type="entry name" value="paz domain"/>
    <property type="match status" value="1"/>
</dbReference>
<dbReference type="InterPro" id="IPR014811">
    <property type="entry name" value="ArgoL1"/>
</dbReference>
<dbReference type="Gene3D" id="3.40.50.2300">
    <property type="match status" value="1"/>
</dbReference>
<evidence type="ECO:0000256" key="1">
    <source>
        <dbReference type="SAM" id="MobiDB-lite"/>
    </source>
</evidence>
<dbReference type="SUPFAM" id="SSF53098">
    <property type="entry name" value="Ribonuclease H-like"/>
    <property type="match status" value="1"/>
</dbReference>
<sequence length="921" mass="101974">MPPRAAPPRGQPPAPGRGRGGGRGGRGGGAPRGGGGPPQRGGGFPRGGAPPSQTSGLPAAHIKTVGVTRPDYGSAGKRIGIVVNAFPVVNNAEETIYHYDVVLRRILPEAIQPDNLPSKFNMKLIDRLQDMFPEIFNPRAVFDTKKNMYAVQRQLPLGPTDSREFDVPNPDAAGDGGDGKRPPKMYKVKLTLVNQINTSVLQRFVEQRQSLDENVLTALQALNVVIRMEPNHKYPFNVRSFFTPQGKRDVGAGLELWRGYFQSIRPTIGRLIVNVDISTGMMYKSGTLIDLCLDFLGRGNNPDLLSPTKGFPDRERIRLQKFIGGLKIQIDTGKGKRFRSVRGLSREGAERITFTNNGTQTNVAKYFREILNQTVGKGAMFPLEFCSVPPGQISRRQVPPDVTKKVVEFATMRPVDRFRSIQEGVRLLAYGQSDYVRQFGLTIDTSQPITLNARVLNPPKLQYGQGSKERVIGPRNGSWNMADKKFYLPMTIKNWVIIIYERRFRDDQAQKLVKDFIDACGTVGMIVEDRAPIIKWEQGQGNISNQIKAAGGDCAKKRGAGPNLVVVVLPEGGDDIYKAVKHFGDITMGVATQCLKSQKLGRANMQYWANVLLKVNVKLGGINLIPDHASVSALTDPNTPTIVMGADVMHPPPGSTEIPSYAALVASVDSNVAKYIARTDVQGRRVERIENLDKMCEFALKKCIEYRKGRENTTAPLKRLIFYRDRRWNRVSSDGVSEGQFQDVLDNELPKIREACKRLNILPKITLIVVGKRHHIRLKTQSDGDADRSGNAPAGTVIDQGIGHPTLFDFYLQSHGGLLGTSRSSHYSVLHDDNGFNSDTMQQLSFALCHLYARSTRSVSIPAPVYYADIVCSRAKFHYDPSLNINLSESMTQSSRAESTDPYVAQFRPLNPNQVGNMYFM</sequence>
<dbReference type="PANTHER" id="PTHR22891">
    <property type="entry name" value="EUKARYOTIC TRANSLATION INITIATION FACTOR 2C"/>
    <property type="match status" value="1"/>
</dbReference>
<protein>
    <recommendedName>
        <fullName evidence="2">Piwi domain-containing protein</fullName>
    </recommendedName>
</protein>
<dbReference type="AlphaFoldDB" id="A0A0C2XG51"/>
<name>A0A0C2XG51_AMAMK</name>
<dbReference type="SMART" id="SM00950">
    <property type="entry name" value="Piwi"/>
    <property type="match status" value="1"/>
</dbReference>
<dbReference type="CDD" id="cd02846">
    <property type="entry name" value="PAZ_argonaute_like"/>
    <property type="match status" value="1"/>
</dbReference>
<dbReference type="Pfam" id="PF16486">
    <property type="entry name" value="ArgoN"/>
    <property type="match status" value="1"/>
</dbReference>
<dbReference type="Pfam" id="PF16488">
    <property type="entry name" value="ArgoL2"/>
    <property type="match status" value="1"/>
</dbReference>
<dbReference type="InterPro" id="IPR012337">
    <property type="entry name" value="RNaseH-like_sf"/>
</dbReference>
<dbReference type="PROSITE" id="PS50822">
    <property type="entry name" value="PIWI"/>
    <property type="match status" value="1"/>
</dbReference>
<accession>A0A0C2XG51</accession>